<evidence type="ECO:0000313" key="17">
    <source>
        <dbReference type="EMBL" id="KAK2157421.1"/>
    </source>
</evidence>
<feature type="disulfide bond" evidence="13">
    <location>
        <begin position="265"/>
        <end position="277"/>
    </location>
</feature>
<name>A0AAD9N739_9ANNE</name>
<dbReference type="PANTHER" id="PTHR22722:SF15">
    <property type="entry name" value="LOW-DENSITY LIPOPROTEIN RECEPTOR-RELATED"/>
    <property type="match status" value="1"/>
</dbReference>
<feature type="disulfide bond" evidence="13">
    <location>
        <begin position="408"/>
        <end position="423"/>
    </location>
</feature>
<dbReference type="FunFam" id="2.120.10.30:FF:000008">
    <property type="entry name" value="Low-density lipoprotein receptor-related protein 4"/>
    <property type="match status" value="4"/>
</dbReference>
<feature type="disulfide bond" evidence="13">
    <location>
        <begin position="227"/>
        <end position="239"/>
    </location>
</feature>
<evidence type="ECO:0000256" key="15">
    <source>
        <dbReference type="SAM" id="Phobius"/>
    </source>
</evidence>
<dbReference type="InterPro" id="IPR000742">
    <property type="entry name" value="EGF"/>
</dbReference>
<dbReference type="InterPro" id="IPR051221">
    <property type="entry name" value="LDLR-related"/>
</dbReference>
<dbReference type="SUPFAM" id="SSF63825">
    <property type="entry name" value="YWTD domain"/>
    <property type="match status" value="4"/>
</dbReference>
<dbReference type="GO" id="GO:0005886">
    <property type="term" value="C:plasma membrane"/>
    <property type="evidence" value="ECO:0007669"/>
    <property type="project" value="UniProtKB-SubCell"/>
</dbReference>
<feature type="repeat" description="LDL-receptor class B" evidence="14">
    <location>
        <begin position="597"/>
        <end position="639"/>
    </location>
</feature>
<proteinExistence type="predicted"/>
<keyword evidence="11" id="KW-0675">Receptor</keyword>
<feature type="disulfide bond" evidence="13">
    <location>
        <begin position="396"/>
        <end position="414"/>
    </location>
</feature>
<feature type="disulfide bond" evidence="13">
    <location>
        <begin position="357"/>
        <end position="375"/>
    </location>
</feature>
<dbReference type="Gene3D" id="4.10.400.10">
    <property type="entry name" value="Low-density Lipoprotein Receptor"/>
    <property type="match status" value="7"/>
</dbReference>
<evidence type="ECO:0000256" key="6">
    <source>
        <dbReference type="ARBA" id="ARBA00022729"/>
    </source>
</evidence>
<feature type="repeat" description="LDL-receptor class B" evidence="14">
    <location>
        <begin position="1645"/>
        <end position="1686"/>
    </location>
</feature>
<dbReference type="Gene3D" id="4.10.1220.10">
    <property type="entry name" value="EGF-type module"/>
    <property type="match status" value="1"/>
</dbReference>
<evidence type="ECO:0000256" key="8">
    <source>
        <dbReference type="ARBA" id="ARBA00022989"/>
    </source>
</evidence>
<keyword evidence="4" id="KW-0254">Endocytosis</keyword>
<comment type="caution">
    <text evidence="13">Lacks conserved residue(s) required for the propagation of feature annotation.</text>
</comment>
<dbReference type="CDD" id="cd00054">
    <property type="entry name" value="EGF_CA"/>
    <property type="match status" value="1"/>
</dbReference>
<feature type="repeat" description="LDL-receptor class B" evidence="14">
    <location>
        <begin position="1558"/>
        <end position="1600"/>
    </location>
</feature>
<dbReference type="InterPro" id="IPR036055">
    <property type="entry name" value="LDL_receptor-like_sf"/>
</dbReference>
<dbReference type="PRINTS" id="PR00261">
    <property type="entry name" value="LDLRECEPTOR"/>
</dbReference>
<dbReference type="InterPro" id="IPR011042">
    <property type="entry name" value="6-blade_b-propeller_TolB-like"/>
</dbReference>
<dbReference type="Pfam" id="PF00057">
    <property type="entry name" value="Ldl_recept_a"/>
    <property type="match status" value="7"/>
</dbReference>
<feature type="domain" description="EGF-like" evidence="16">
    <location>
        <begin position="535"/>
        <end position="550"/>
    </location>
</feature>
<keyword evidence="9 15" id="KW-0472">Membrane</keyword>
<keyword evidence="12" id="KW-0325">Glycoprotein</keyword>
<protein>
    <recommendedName>
        <fullName evidence="16">EGF-like domain-containing protein</fullName>
    </recommendedName>
</protein>
<dbReference type="PROSITE" id="PS00010">
    <property type="entry name" value="ASX_HYDROXYL"/>
    <property type="match status" value="1"/>
</dbReference>
<dbReference type="InterPro" id="IPR023415">
    <property type="entry name" value="LDLR_class-A_CS"/>
</dbReference>
<feature type="repeat" description="LDL-receptor class B" evidence="14">
    <location>
        <begin position="640"/>
        <end position="682"/>
    </location>
</feature>
<dbReference type="GO" id="GO:0005509">
    <property type="term" value="F:calcium ion binding"/>
    <property type="evidence" value="ECO:0007669"/>
    <property type="project" value="InterPro"/>
</dbReference>
<feature type="repeat" description="LDL-receptor class B" evidence="14">
    <location>
        <begin position="990"/>
        <end position="1033"/>
    </location>
</feature>
<feature type="repeat" description="LDL-receptor class B" evidence="14">
    <location>
        <begin position="1034"/>
        <end position="1076"/>
    </location>
</feature>
<feature type="repeat" description="LDL-receptor class B" evidence="14">
    <location>
        <begin position="727"/>
        <end position="769"/>
    </location>
</feature>
<dbReference type="InterPro" id="IPR000033">
    <property type="entry name" value="LDLR_classB_rpt"/>
</dbReference>
<dbReference type="FunFam" id="4.10.400.10:FF:000045">
    <property type="entry name" value="Low-density lipoprotein receptor-related protein 2"/>
    <property type="match status" value="1"/>
</dbReference>
<dbReference type="FunFam" id="2.10.25.10:FF:000037">
    <property type="entry name" value="Signal peptide, CUB domain and EGF-like domain-containing 2"/>
    <property type="match status" value="1"/>
</dbReference>
<organism evidence="17 18">
    <name type="scientific">Paralvinella palmiformis</name>
    <dbReference type="NCBI Taxonomy" id="53620"/>
    <lineage>
        <taxon>Eukaryota</taxon>
        <taxon>Metazoa</taxon>
        <taxon>Spiralia</taxon>
        <taxon>Lophotrochozoa</taxon>
        <taxon>Annelida</taxon>
        <taxon>Polychaeta</taxon>
        <taxon>Sedentaria</taxon>
        <taxon>Canalipalpata</taxon>
        <taxon>Terebellida</taxon>
        <taxon>Terebelliformia</taxon>
        <taxon>Alvinellidae</taxon>
        <taxon>Paralvinella</taxon>
    </lineage>
</organism>
<dbReference type="PROSITE" id="PS01187">
    <property type="entry name" value="EGF_CA"/>
    <property type="match status" value="1"/>
</dbReference>
<feature type="repeat" description="LDL-receptor class B" evidence="14">
    <location>
        <begin position="1211"/>
        <end position="1253"/>
    </location>
</feature>
<dbReference type="Pfam" id="PF00058">
    <property type="entry name" value="Ldl_recept_b"/>
    <property type="match status" value="15"/>
</dbReference>
<dbReference type="SUPFAM" id="SSF57424">
    <property type="entry name" value="LDL receptor-like module"/>
    <property type="match status" value="6"/>
</dbReference>
<feature type="disulfide bond" evidence="13">
    <location>
        <begin position="328"/>
        <end position="343"/>
    </location>
</feature>
<dbReference type="InterPro" id="IPR018097">
    <property type="entry name" value="EGF_Ca-bd_CS"/>
</dbReference>
<dbReference type="InterPro" id="IPR002172">
    <property type="entry name" value="LDrepeatLR_classA_rpt"/>
</dbReference>
<dbReference type="PROSITE" id="PS01186">
    <property type="entry name" value="EGF_2"/>
    <property type="match status" value="1"/>
</dbReference>
<feature type="transmembrane region" description="Helical" evidence="15">
    <location>
        <begin position="1802"/>
        <end position="1825"/>
    </location>
</feature>
<dbReference type="SMART" id="SM00179">
    <property type="entry name" value="EGF_CA"/>
    <property type="match status" value="4"/>
</dbReference>
<keyword evidence="7" id="KW-0677">Repeat</keyword>
<feature type="repeat" description="LDL-receptor class B" evidence="14">
    <location>
        <begin position="1254"/>
        <end position="1296"/>
    </location>
</feature>
<gene>
    <name evidence="17" type="ORF">LSH36_192g04045</name>
</gene>
<dbReference type="PROSITE" id="PS50068">
    <property type="entry name" value="LDLRA_2"/>
    <property type="match status" value="8"/>
</dbReference>
<feature type="disulfide bond" evidence="13">
    <location>
        <begin position="207"/>
        <end position="222"/>
    </location>
</feature>
<evidence type="ECO:0000256" key="11">
    <source>
        <dbReference type="ARBA" id="ARBA00023170"/>
    </source>
</evidence>
<dbReference type="InterPro" id="IPR001881">
    <property type="entry name" value="EGF-like_Ca-bd_dom"/>
</dbReference>
<reference evidence="17" key="1">
    <citation type="journal article" date="2023" name="Mol. Biol. Evol.">
        <title>Third-Generation Sequencing Reveals the Adaptive Role of the Epigenome in Three Deep-Sea Polychaetes.</title>
        <authorList>
            <person name="Perez M."/>
            <person name="Aroh O."/>
            <person name="Sun Y."/>
            <person name="Lan Y."/>
            <person name="Juniper S.K."/>
            <person name="Young C.R."/>
            <person name="Angers B."/>
            <person name="Qian P.Y."/>
        </authorList>
    </citation>
    <scope>NUCLEOTIDE SEQUENCE</scope>
    <source>
        <strain evidence="17">P08H-3</strain>
    </source>
</reference>
<feature type="disulfide bond" evidence="13">
    <location>
        <begin position="454"/>
        <end position="469"/>
    </location>
</feature>
<accession>A0AAD9N739</accession>
<dbReference type="PROSITE" id="PS51120">
    <property type="entry name" value="LDLRB"/>
    <property type="match status" value="16"/>
</dbReference>
<feature type="repeat" description="LDL-receptor class B" evidence="14">
    <location>
        <begin position="1341"/>
        <end position="1382"/>
    </location>
</feature>
<keyword evidence="18" id="KW-1185">Reference proteome</keyword>
<dbReference type="CDD" id="cd00112">
    <property type="entry name" value="LDLa"/>
    <property type="match status" value="6"/>
</dbReference>
<evidence type="ECO:0000256" key="2">
    <source>
        <dbReference type="ARBA" id="ARBA00022475"/>
    </source>
</evidence>
<keyword evidence="3" id="KW-0245">EGF-like domain</keyword>
<feature type="repeat" description="LDL-receptor class B" evidence="14">
    <location>
        <begin position="683"/>
        <end position="726"/>
    </location>
</feature>
<dbReference type="EMBL" id="JAODUP010000192">
    <property type="protein sequence ID" value="KAK2157421.1"/>
    <property type="molecule type" value="Genomic_DNA"/>
</dbReference>
<feature type="disulfide bond" evidence="13">
    <location>
        <begin position="272"/>
        <end position="290"/>
    </location>
</feature>
<feature type="repeat" description="LDL-receptor class B" evidence="14">
    <location>
        <begin position="904"/>
        <end position="946"/>
    </location>
</feature>
<dbReference type="GO" id="GO:0006897">
    <property type="term" value="P:endocytosis"/>
    <property type="evidence" value="ECO:0007669"/>
    <property type="project" value="UniProtKB-KW"/>
</dbReference>
<feature type="disulfide bond" evidence="13">
    <location>
        <begin position="350"/>
        <end position="362"/>
    </location>
</feature>
<dbReference type="PROSITE" id="PS01209">
    <property type="entry name" value="LDLRA_1"/>
    <property type="match status" value="4"/>
</dbReference>
<comment type="caution">
    <text evidence="17">The sequence shown here is derived from an EMBL/GenBank/DDBJ whole genome shotgun (WGS) entry which is preliminary data.</text>
</comment>
<feature type="disulfide bond" evidence="13">
    <location>
        <begin position="389"/>
        <end position="401"/>
    </location>
</feature>
<dbReference type="SMART" id="SM00135">
    <property type="entry name" value="LY"/>
    <property type="match status" value="20"/>
</dbReference>
<keyword evidence="2" id="KW-1003">Cell membrane</keyword>
<evidence type="ECO:0000256" key="13">
    <source>
        <dbReference type="PROSITE-ProRule" id="PRU00124"/>
    </source>
</evidence>
<keyword evidence="10 13" id="KW-1015">Disulfide bond</keyword>
<feature type="disulfide bond" evidence="13">
    <location>
        <begin position="234"/>
        <end position="252"/>
    </location>
</feature>
<evidence type="ECO:0000256" key="3">
    <source>
        <dbReference type="ARBA" id="ARBA00022536"/>
    </source>
</evidence>
<dbReference type="Gene3D" id="2.10.25.10">
    <property type="entry name" value="Laminin"/>
    <property type="match status" value="2"/>
</dbReference>
<dbReference type="Gene3D" id="2.120.10.30">
    <property type="entry name" value="TolB, C-terminal domain"/>
    <property type="match status" value="4"/>
</dbReference>
<dbReference type="GO" id="GO:0043235">
    <property type="term" value="C:receptor complex"/>
    <property type="evidence" value="ECO:0007669"/>
    <property type="project" value="TreeGrafter"/>
</dbReference>
<feature type="repeat" description="LDL-receptor class B" evidence="14">
    <location>
        <begin position="1601"/>
        <end position="1644"/>
    </location>
</feature>
<dbReference type="SUPFAM" id="SSF57184">
    <property type="entry name" value="Growth factor receptor domain"/>
    <property type="match status" value="1"/>
</dbReference>
<evidence type="ECO:0000256" key="14">
    <source>
        <dbReference type="PROSITE-ProRule" id="PRU00461"/>
    </source>
</evidence>
<feature type="disulfide bond" evidence="13">
    <location>
        <begin position="167"/>
        <end position="182"/>
    </location>
</feature>
<comment type="subcellular location">
    <subcellularLocation>
        <location evidence="1">Cell membrane</location>
        <topology evidence="1">Single-pass type I membrane protein</topology>
    </subcellularLocation>
</comment>
<evidence type="ECO:0000256" key="7">
    <source>
        <dbReference type="ARBA" id="ARBA00022737"/>
    </source>
</evidence>
<dbReference type="InterPro" id="IPR000152">
    <property type="entry name" value="EGF-type_Asp/Asn_hydroxyl_site"/>
</dbReference>
<feature type="disulfide bond" evidence="13">
    <location>
        <begin position="435"/>
        <end position="447"/>
    </location>
</feature>
<dbReference type="SMART" id="SM00181">
    <property type="entry name" value="EGF"/>
    <property type="match status" value="6"/>
</dbReference>
<feature type="disulfide bond" evidence="13">
    <location>
        <begin position="369"/>
        <end position="384"/>
    </location>
</feature>
<evidence type="ECO:0000313" key="18">
    <source>
        <dbReference type="Proteomes" id="UP001208570"/>
    </source>
</evidence>
<keyword evidence="8 15" id="KW-1133">Transmembrane helix</keyword>
<dbReference type="FunFam" id="2.10.25.10:FF:000240">
    <property type="entry name" value="Vitamin K-dependent protein S"/>
    <property type="match status" value="1"/>
</dbReference>
<evidence type="ECO:0000256" key="4">
    <source>
        <dbReference type="ARBA" id="ARBA00022583"/>
    </source>
</evidence>
<evidence type="ECO:0000256" key="5">
    <source>
        <dbReference type="ARBA" id="ARBA00022692"/>
    </source>
</evidence>
<dbReference type="PANTHER" id="PTHR22722">
    <property type="entry name" value="LOW-DENSITY LIPOPROTEIN RECEPTOR-RELATED PROTEIN 2-RELATED"/>
    <property type="match status" value="1"/>
</dbReference>
<evidence type="ECO:0000256" key="9">
    <source>
        <dbReference type="ARBA" id="ARBA00023136"/>
    </source>
</evidence>
<evidence type="ECO:0000259" key="16">
    <source>
        <dbReference type="PROSITE" id="PS01186"/>
    </source>
</evidence>
<evidence type="ECO:0000256" key="12">
    <source>
        <dbReference type="ARBA" id="ARBA00023180"/>
    </source>
</evidence>
<dbReference type="Pfam" id="PF14670">
    <property type="entry name" value="FXa_inhibition"/>
    <property type="match status" value="5"/>
</dbReference>
<feature type="repeat" description="LDL-receptor class B" evidence="14">
    <location>
        <begin position="1297"/>
        <end position="1340"/>
    </location>
</feature>
<feature type="repeat" description="LDL-receptor class B" evidence="14">
    <location>
        <begin position="1515"/>
        <end position="1557"/>
    </location>
</feature>
<dbReference type="Proteomes" id="UP001208570">
    <property type="component" value="Unassembled WGS sequence"/>
</dbReference>
<feature type="disulfide bond" evidence="13">
    <location>
        <begin position="284"/>
        <end position="299"/>
    </location>
</feature>
<keyword evidence="5 15" id="KW-0812">Transmembrane</keyword>
<feature type="repeat" description="LDL-receptor class B" evidence="14">
    <location>
        <begin position="947"/>
        <end position="989"/>
    </location>
</feature>
<feature type="disulfide bond" evidence="13">
    <location>
        <begin position="442"/>
        <end position="460"/>
    </location>
</feature>
<dbReference type="InterPro" id="IPR009030">
    <property type="entry name" value="Growth_fac_rcpt_cys_sf"/>
</dbReference>
<evidence type="ECO:0000256" key="10">
    <source>
        <dbReference type="ARBA" id="ARBA00023157"/>
    </source>
</evidence>
<evidence type="ECO:0000256" key="1">
    <source>
        <dbReference type="ARBA" id="ARBA00004251"/>
    </source>
</evidence>
<dbReference type="SUPFAM" id="SSF57196">
    <property type="entry name" value="EGF/Laminin"/>
    <property type="match status" value="2"/>
</dbReference>
<dbReference type="SMART" id="SM00192">
    <property type="entry name" value="LDLa"/>
    <property type="match status" value="8"/>
</dbReference>
<keyword evidence="6" id="KW-0732">Signal</keyword>
<sequence>MAVRRNVQSMASPMSVLYTVTVICNHDRQVTLEVGTGQMSTDIGHGTSSTRNSHDESISLRPDLVVTGRRAACVSLLCRVSQTEPPPRIDDYNNINIIGVVVGGGAVVVCAVSADTPCQCKPNTFLCEHTEAGTIQNTDYPTGNSPTNQSSDQGVTSCTCIPERWVCDHEEDCDNGRDEENCEVPTCGSNQFACTTGGRCVRLEWVCDGDDDCGDDSDEQNCAVKNCSGTEFRCDNGRCIQNVWVCDGDDDCGDNSDEHCPQRRCSSKEFRCQDSRCVSLLWRCDGEKDCEDGSDEEGCESTAILSSCGEEEFQCEGSQKCIVKSEQCDGHNQCGDWSDERDCQEFQSNCTFGEFQCLAGICINAAWQCDGDVDCEDGSDEIDCVLTSCGENQFQCSSGRCIHARWRCDGEFDCSDNSDEIGCTGEDDPSSVTVCPIDYYQCDDNMCIPVVSVCDGVVQCDDGSDEWNCNSPTSCTVGNGGCSHMCTNTQNGTTCSCPDGYELHPDKRNCYDFDECQVEGKCSQLCENTAGSYKCSCVEGYVLHPDGRRCKALGGEPYLIFANRVDIRKVQPSQSEYTSILQGLKNAIALDFHHTQGLVFWSDVTLDSIKRSYMDGTEVREIISTGLESPVGIAVDWIHDKLFWSDSGTSRIEVSNLDGSMRKVLIWENLEKPRALATYPARGTIYWTDWGSHPRIESASMDGGQRKLIADTSLFWPNGLTVDYAANKIYWTDAKHHVIECANLDGSQRKTVLDKGLPHPFAITLFEDELYWTDWHTKSINKANKFHGHRSVQTVKNKLHFPMDIHTFHPQRQPTSMNKCGEDNGGCSHLCLPNVISYSCGCPTGFLLTSNRKTCAENLSSFLLFTRRTDIRRISFDTPEQADVVIPVTDLKSAVALDWDDTKDYIYWTDVTKDTINRARWDGTGQEIIVSSSLESPAGLAVDWVTLKLYWTDTGTDRIEVSNLDGSMRTVIIWQQLDRPRDIIVDPTEGYLYWTDWGEHPVIEKAGMDGSNRKIIIDTNLTWPNGLTIDYRTKLVYWADAGTKMIETADLDGGNRKVLISEGLSHPFGLTLHEDRVYWTDWQVKSIQSANKVTGTERQTLRANLDDLMDIHMFHRQRASVSHPCHVDNGGCSHLCLIAPTQRGYMCACPTGILLKEDTKNCHKGMSNMLVFARMTDIRAISLDVGYYADIVIPVGPLQNAIALDVDPVEGKLYWTDSIQDKIQRADLDGSNTENIIVHGLNTPDGLAVDVTGRKLYWTDTGSGRIEVADFDGNNRKVLVWQGMDSPRAIALHYSEGYMFWTDWGKKPRIERAEMDGQNRNVIIKDNVGWPNGLAVDRVSGRIIWADARTQVIESSDFHGNKRHVLVTGVPHPYGLTVGGDYIYWTDWTTKAIHRADKDTGQNNIIIKGKLQALRDIHAVQLQQPSEISRCGTNNGGCSNLCLPTPRGFTCTCPTGLLLEQDGRTCHTMPQKYLLFASRGSIRRISLDTKDHTDVFLPLPDLHNAIAVDFDVKENKVYYTDVFLDVIRRANLDGSDMETIVDIELTTADGLAVDWIARNLYWTDTGRNKIEVSHLDGSCRKILVDMELDEPRAIALYPQEGLLFWSDWGVRPKIEKAYLDGSNRVMIITTDISWPNGLTIDYAAHRIYWADAKLDRIETADFNGNNRQVLIHNIPHPFGVALYEDYIFTTDWTSKAIERYNKHSGSGHTIIQNNIEALMNIHVIAADRQTGSNLCSHGNGGCSHLCLMRRHDYVCACPSFPDPRPCSTIPQGLNRTLYKNGDRSCGELESCDLRESFMDRHLLYIILACVLLIVLIILIIVLLLWRRQRWRHENDVLGPVSFTNLNYSRSSSDAISIGTRVRPWRLFRFDRNEERVSMLPPGGNIQEEKLNNQETASLLKQKEASEGAVAMAPNTHHHGNNLYKESNIKNACEMEEARLHYKPVDNDV</sequence>